<gene>
    <name evidence="1" type="ORF">J2I47_07250</name>
</gene>
<reference evidence="1" key="1">
    <citation type="submission" date="2021-03" db="EMBL/GenBank/DDBJ databases">
        <title>Fibrella sp. HMF5335 genome sequencing and assembly.</title>
        <authorList>
            <person name="Kang H."/>
            <person name="Kim H."/>
            <person name="Bae S."/>
            <person name="Joh K."/>
        </authorList>
    </citation>
    <scope>NUCLEOTIDE SEQUENCE</scope>
    <source>
        <strain evidence="1">HMF5335</strain>
    </source>
</reference>
<dbReference type="EMBL" id="JAFMYV010000003">
    <property type="protein sequence ID" value="MBO0936341.1"/>
    <property type="molecule type" value="Genomic_DNA"/>
</dbReference>
<proteinExistence type="predicted"/>
<sequence>MNRLSYQYYLEDSVLVIEDLLGGWSVYSLANEVLAQIEAEVGSLENRYILWKGSDELWDLLLPELEAIDEGMAIYPLGGRTLDAAKAQLAHLVVSGLVPKKIL</sequence>
<dbReference type="Proteomes" id="UP000664034">
    <property type="component" value="Unassembled WGS sequence"/>
</dbReference>
<keyword evidence="2" id="KW-1185">Reference proteome</keyword>
<organism evidence="1 2">
    <name type="scientific">Fibrella rubiginis</name>
    <dbReference type="NCBI Taxonomy" id="2817060"/>
    <lineage>
        <taxon>Bacteria</taxon>
        <taxon>Pseudomonadati</taxon>
        <taxon>Bacteroidota</taxon>
        <taxon>Cytophagia</taxon>
        <taxon>Cytophagales</taxon>
        <taxon>Spirosomataceae</taxon>
        <taxon>Fibrella</taxon>
    </lineage>
</organism>
<name>A0A939K4M3_9BACT</name>
<evidence type="ECO:0000313" key="2">
    <source>
        <dbReference type="Proteomes" id="UP000664034"/>
    </source>
</evidence>
<protein>
    <submittedName>
        <fullName evidence="1">Uncharacterized protein</fullName>
    </submittedName>
</protein>
<dbReference type="RefSeq" id="WP_207363908.1">
    <property type="nucleotide sequence ID" value="NZ_JAFMYV010000003.1"/>
</dbReference>
<dbReference type="AlphaFoldDB" id="A0A939K4M3"/>
<comment type="caution">
    <text evidence="1">The sequence shown here is derived from an EMBL/GenBank/DDBJ whole genome shotgun (WGS) entry which is preliminary data.</text>
</comment>
<evidence type="ECO:0000313" key="1">
    <source>
        <dbReference type="EMBL" id="MBO0936341.1"/>
    </source>
</evidence>
<accession>A0A939K4M3</accession>